<accession>A0A132C1V8</accession>
<dbReference type="AlphaFoldDB" id="A0A132C1V8"/>
<dbReference type="GO" id="GO:0030288">
    <property type="term" value="C:outer membrane-bounded periplasmic space"/>
    <property type="evidence" value="ECO:0007669"/>
    <property type="project" value="TreeGrafter"/>
</dbReference>
<keyword evidence="3" id="KW-0813">Transport</keyword>
<evidence type="ECO:0000313" key="7">
    <source>
        <dbReference type="EMBL" id="KUP94553.1"/>
    </source>
</evidence>
<comment type="subcellular location">
    <subcellularLocation>
        <location evidence="1">Cell envelope</location>
    </subcellularLocation>
</comment>
<protein>
    <submittedName>
        <fullName evidence="7">Putative siderophore-binding lipoprotein YfiY</fullName>
    </submittedName>
</protein>
<evidence type="ECO:0000259" key="6">
    <source>
        <dbReference type="PROSITE" id="PS50983"/>
    </source>
</evidence>
<evidence type="ECO:0000256" key="4">
    <source>
        <dbReference type="ARBA" id="ARBA00022496"/>
    </source>
</evidence>
<gene>
    <name evidence="7" type="primary">yfiY_1</name>
    <name evidence="7" type="ORF">TRIHO_04790</name>
</gene>
<dbReference type="EMBL" id="LPUY01000012">
    <property type="protein sequence ID" value="KUP94553.1"/>
    <property type="molecule type" value="Genomic_DNA"/>
</dbReference>
<evidence type="ECO:0000256" key="5">
    <source>
        <dbReference type="ARBA" id="ARBA00022729"/>
    </source>
</evidence>
<sequence>MFLLHLPLRLCHIAVGYVLWLGLVLAGQGAVAQSFPLTIDHAFGATTIMARPERVATVAWANHEVPLALGIVPVGMARANFGDDDGDGLLPWVSQRLAELDAKPPVLFDEGDGIDFEAVAETRPDVILAAYSGLTQADYEMLSRIAPVVPYRRAPWATDWREMITLNGTALGLASETSALIAEIEAQIADTMARYPELVGKTAMFVTHLDIRDLSMIRFYTAHDTRVKFFADLGLATPQSVVEAGTDGSYSGQISAERIDELADVDILVSYGGAALLDRIRKNLLTAHMKSIRNDAVVLLSNDPLGTAANPTPLSIPYVLESYVALLADAARKTQ</sequence>
<name>A0A132C1V8_9RHOB</name>
<keyword evidence="7" id="KW-0449">Lipoprotein</keyword>
<dbReference type="PANTHER" id="PTHR30532:SF24">
    <property type="entry name" value="FERRIC ENTEROBACTIN-BINDING PERIPLASMIC PROTEIN FEPB"/>
    <property type="match status" value="1"/>
</dbReference>
<dbReference type="InterPro" id="IPR002491">
    <property type="entry name" value="ABC_transptr_periplasmic_BD"/>
</dbReference>
<dbReference type="Pfam" id="PF01497">
    <property type="entry name" value="Peripla_BP_2"/>
    <property type="match status" value="1"/>
</dbReference>
<keyword evidence="5" id="KW-0732">Signal</keyword>
<dbReference type="OrthoDB" id="1846031at2"/>
<organism evidence="7 8">
    <name type="scientific">Tritonibacter horizontis</name>
    <dbReference type="NCBI Taxonomy" id="1768241"/>
    <lineage>
        <taxon>Bacteria</taxon>
        <taxon>Pseudomonadati</taxon>
        <taxon>Pseudomonadota</taxon>
        <taxon>Alphaproteobacteria</taxon>
        <taxon>Rhodobacterales</taxon>
        <taxon>Paracoccaceae</taxon>
        <taxon>Tritonibacter</taxon>
    </lineage>
</organism>
<dbReference type="PANTHER" id="PTHR30532">
    <property type="entry name" value="IRON III DICITRATE-BINDING PERIPLASMIC PROTEIN"/>
    <property type="match status" value="1"/>
</dbReference>
<dbReference type="PATRIC" id="fig|1768241.3.peg.486"/>
<keyword evidence="4" id="KW-0406">Ion transport</keyword>
<feature type="domain" description="Fe/B12 periplasmic-binding" evidence="6">
    <location>
        <begin position="54"/>
        <end position="331"/>
    </location>
</feature>
<dbReference type="Gene3D" id="3.40.50.1980">
    <property type="entry name" value="Nitrogenase molybdenum iron protein domain"/>
    <property type="match status" value="2"/>
</dbReference>
<proteinExistence type="inferred from homology"/>
<evidence type="ECO:0000313" key="8">
    <source>
        <dbReference type="Proteomes" id="UP000068382"/>
    </source>
</evidence>
<reference evidence="7 8" key="1">
    <citation type="submission" date="2015-12" db="EMBL/GenBank/DDBJ databases">
        <title>Genome sequence of the marine Rhodobacteraceae strain O3.65, Candidatus Tritonibacter horizontis.</title>
        <authorList>
            <person name="Poehlein A."/>
            <person name="Giebel H.A."/>
            <person name="Voget S."/>
            <person name="Brinkhoff T."/>
        </authorList>
    </citation>
    <scope>NUCLEOTIDE SEQUENCE [LARGE SCALE GENOMIC DNA]</scope>
    <source>
        <strain evidence="7 8">O3.65</strain>
    </source>
</reference>
<keyword evidence="4" id="KW-0408">Iron</keyword>
<comment type="caution">
    <text evidence="7">The sequence shown here is derived from an EMBL/GenBank/DDBJ whole genome shotgun (WGS) entry which is preliminary data.</text>
</comment>
<dbReference type="RefSeq" id="WP_082704985.1">
    <property type="nucleotide sequence ID" value="NZ_LPUY01000012.1"/>
</dbReference>
<dbReference type="PROSITE" id="PS50983">
    <property type="entry name" value="FE_B12_PBP"/>
    <property type="match status" value="1"/>
</dbReference>
<keyword evidence="4" id="KW-0410">Iron transport</keyword>
<dbReference type="GO" id="GO:1901678">
    <property type="term" value="P:iron coordination entity transport"/>
    <property type="evidence" value="ECO:0007669"/>
    <property type="project" value="UniProtKB-ARBA"/>
</dbReference>
<dbReference type="InterPro" id="IPR051313">
    <property type="entry name" value="Bact_iron-sidero_bind"/>
</dbReference>
<keyword evidence="8" id="KW-1185">Reference proteome</keyword>
<evidence type="ECO:0000256" key="3">
    <source>
        <dbReference type="ARBA" id="ARBA00022448"/>
    </source>
</evidence>
<comment type="similarity">
    <text evidence="2">Belongs to the bacterial solute-binding protein 8 family.</text>
</comment>
<dbReference type="Proteomes" id="UP000068382">
    <property type="component" value="Unassembled WGS sequence"/>
</dbReference>
<dbReference type="SUPFAM" id="SSF53807">
    <property type="entry name" value="Helical backbone' metal receptor"/>
    <property type="match status" value="1"/>
</dbReference>
<evidence type="ECO:0000256" key="1">
    <source>
        <dbReference type="ARBA" id="ARBA00004196"/>
    </source>
</evidence>
<evidence type="ECO:0000256" key="2">
    <source>
        <dbReference type="ARBA" id="ARBA00008814"/>
    </source>
</evidence>
<dbReference type="CDD" id="cd01146">
    <property type="entry name" value="FhuD"/>
    <property type="match status" value="1"/>
</dbReference>